<evidence type="ECO:0000256" key="1">
    <source>
        <dbReference type="SAM" id="MobiDB-lite"/>
    </source>
</evidence>
<sequence length="126" mass="13065">MAEAGREAAHGDGPPPPERGRQQCHDSRAERRAAPGDTVQELSSLLKGAGLAESVALRKDLDKGDGGGEERRGGPADAAPPDRGERHGGRGARGEAPGSAARRAQLGDTMAEELQILRQGGESRGR</sequence>
<comment type="caution">
    <text evidence="2">The sequence shown here is derived from an EMBL/GenBank/DDBJ whole genome shotgun (WGS) entry which is preliminary data.</text>
</comment>
<feature type="region of interest" description="Disordered" evidence="1">
    <location>
        <begin position="1"/>
        <end position="126"/>
    </location>
</feature>
<dbReference type="EMBL" id="CAUYUJ010021980">
    <property type="protein sequence ID" value="CAK0908256.1"/>
    <property type="molecule type" value="Genomic_DNA"/>
</dbReference>
<protein>
    <submittedName>
        <fullName evidence="2">Uncharacterized protein</fullName>
    </submittedName>
</protein>
<accession>A0ABN9YC30</accession>
<name>A0ABN9YC30_9DINO</name>
<feature type="compositionally biased region" description="Basic and acidic residues" evidence="1">
    <location>
        <begin position="1"/>
        <end position="10"/>
    </location>
</feature>
<organism evidence="2 3">
    <name type="scientific">Prorocentrum cordatum</name>
    <dbReference type="NCBI Taxonomy" id="2364126"/>
    <lineage>
        <taxon>Eukaryota</taxon>
        <taxon>Sar</taxon>
        <taxon>Alveolata</taxon>
        <taxon>Dinophyceae</taxon>
        <taxon>Prorocentrales</taxon>
        <taxon>Prorocentraceae</taxon>
        <taxon>Prorocentrum</taxon>
    </lineage>
</organism>
<gene>
    <name evidence="2" type="ORF">PCOR1329_LOCUS82973</name>
</gene>
<feature type="compositionally biased region" description="Basic and acidic residues" evidence="1">
    <location>
        <begin position="18"/>
        <end position="34"/>
    </location>
</feature>
<evidence type="ECO:0000313" key="2">
    <source>
        <dbReference type="EMBL" id="CAK0908256.1"/>
    </source>
</evidence>
<keyword evidence="3" id="KW-1185">Reference proteome</keyword>
<evidence type="ECO:0000313" key="3">
    <source>
        <dbReference type="Proteomes" id="UP001189429"/>
    </source>
</evidence>
<feature type="compositionally biased region" description="Low complexity" evidence="1">
    <location>
        <begin position="94"/>
        <end position="104"/>
    </location>
</feature>
<proteinExistence type="predicted"/>
<feature type="compositionally biased region" description="Basic and acidic residues" evidence="1">
    <location>
        <begin position="56"/>
        <end position="88"/>
    </location>
</feature>
<dbReference type="Proteomes" id="UP001189429">
    <property type="component" value="Unassembled WGS sequence"/>
</dbReference>
<reference evidence="2" key="1">
    <citation type="submission" date="2023-10" db="EMBL/GenBank/DDBJ databases">
        <authorList>
            <person name="Chen Y."/>
            <person name="Shah S."/>
            <person name="Dougan E. K."/>
            <person name="Thang M."/>
            <person name="Chan C."/>
        </authorList>
    </citation>
    <scope>NUCLEOTIDE SEQUENCE [LARGE SCALE GENOMIC DNA]</scope>
</reference>